<comment type="caution">
    <text evidence="7">The sequence shown here is derived from an EMBL/GenBank/DDBJ whole genome shotgun (WGS) entry which is preliminary data.</text>
</comment>
<dbReference type="InterPro" id="IPR010920">
    <property type="entry name" value="LSM_dom_sf"/>
</dbReference>
<evidence type="ECO:0000313" key="8">
    <source>
        <dbReference type="Proteomes" id="UP000632498"/>
    </source>
</evidence>
<accession>A0A917FA14</accession>
<dbReference type="Proteomes" id="UP000632498">
    <property type="component" value="Unassembled WGS sequence"/>
</dbReference>
<dbReference type="GO" id="GO:0008381">
    <property type="term" value="F:mechanosensitive monoatomic ion channel activity"/>
    <property type="evidence" value="ECO:0007669"/>
    <property type="project" value="UniProtKB-ARBA"/>
</dbReference>
<keyword evidence="4 5" id="KW-0472">Membrane</keyword>
<dbReference type="AlphaFoldDB" id="A0A917FA14"/>
<evidence type="ECO:0000259" key="6">
    <source>
        <dbReference type="Pfam" id="PF00924"/>
    </source>
</evidence>
<protein>
    <submittedName>
        <fullName evidence="7">Mechanosensitive ion channel protein MscS</fullName>
    </submittedName>
</protein>
<dbReference type="Gene3D" id="2.30.30.60">
    <property type="match status" value="1"/>
</dbReference>
<evidence type="ECO:0000256" key="5">
    <source>
        <dbReference type="SAM" id="Phobius"/>
    </source>
</evidence>
<evidence type="ECO:0000313" key="7">
    <source>
        <dbReference type="EMBL" id="GGF61002.1"/>
    </source>
</evidence>
<sequence>MFELIEQLSGNQIMASLIFMAAMLAVRFISNSWLNSRSKMEVEDRRRIKSNIKNGLFLVVLIALIFIWAPALRTFALSLTAFAVAIILATKELILCISGYILKSTSGLIRVGDWIEIGDLRGEVVDQNIMTTSLEELGHGHKKYEYSGRTVLVPNSLFLSTTVKNERFNKRYTYHNFNIVLHPEIPLGPIRDKLLGILTEETEQYAEVAKRYKALIEKRADIPLSDAFIDSRISFLDDTHVRLTFICFVPVAEASRIENKIKTMASAEIADWYARKAG</sequence>
<evidence type="ECO:0000256" key="2">
    <source>
        <dbReference type="ARBA" id="ARBA00022692"/>
    </source>
</evidence>
<dbReference type="RefSeq" id="WP_188663092.1">
    <property type="nucleotide sequence ID" value="NZ_BMHV01000008.1"/>
</dbReference>
<feature type="transmembrane region" description="Helical" evidence="5">
    <location>
        <begin position="75"/>
        <end position="102"/>
    </location>
</feature>
<dbReference type="GO" id="GO:0016020">
    <property type="term" value="C:membrane"/>
    <property type="evidence" value="ECO:0007669"/>
    <property type="project" value="UniProtKB-SubCell"/>
</dbReference>
<keyword evidence="3 5" id="KW-1133">Transmembrane helix</keyword>
<keyword evidence="8" id="KW-1185">Reference proteome</keyword>
<dbReference type="PANTHER" id="PTHR30566:SF5">
    <property type="entry name" value="MECHANOSENSITIVE ION CHANNEL PROTEIN 1, MITOCHONDRIAL-RELATED"/>
    <property type="match status" value="1"/>
</dbReference>
<evidence type="ECO:0000256" key="3">
    <source>
        <dbReference type="ARBA" id="ARBA00022989"/>
    </source>
</evidence>
<name>A0A917FA14_9PROT</name>
<evidence type="ECO:0000256" key="4">
    <source>
        <dbReference type="ARBA" id="ARBA00023136"/>
    </source>
</evidence>
<dbReference type="InterPro" id="IPR023408">
    <property type="entry name" value="MscS_beta-dom_sf"/>
</dbReference>
<dbReference type="InterPro" id="IPR006685">
    <property type="entry name" value="MscS_channel_2nd"/>
</dbReference>
<evidence type="ECO:0000256" key="1">
    <source>
        <dbReference type="ARBA" id="ARBA00004370"/>
    </source>
</evidence>
<proteinExistence type="predicted"/>
<comment type="subcellular location">
    <subcellularLocation>
        <location evidence="1">Membrane</location>
    </subcellularLocation>
</comment>
<dbReference type="Pfam" id="PF00924">
    <property type="entry name" value="MS_channel_2nd"/>
    <property type="match status" value="1"/>
</dbReference>
<dbReference type="SUPFAM" id="SSF50182">
    <property type="entry name" value="Sm-like ribonucleoproteins"/>
    <property type="match status" value="1"/>
</dbReference>
<dbReference type="EMBL" id="BMHV01000008">
    <property type="protein sequence ID" value="GGF61002.1"/>
    <property type="molecule type" value="Genomic_DNA"/>
</dbReference>
<reference evidence="7" key="2">
    <citation type="submission" date="2020-09" db="EMBL/GenBank/DDBJ databases">
        <authorList>
            <person name="Sun Q."/>
            <person name="Zhou Y."/>
        </authorList>
    </citation>
    <scope>NUCLEOTIDE SEQUENCE</scope>
    <source>
        <strain evidence="7">CGMCC 1.15254</strain>
    </source>
</reference>
<keyword evidence="2 5" id="KW-0812">Transmembrane</keyword>
<feature type="transmembrane region" description="Helical" evidence="5">
    <location>
        <begin position="12"/>
        <end position="30"/>
    </location>
</feature>
<dbReference type="PANTHER" id="PTHR30566">
    <property type="entry name" value="YNAI-RELATED MECHANOSENSITIVE ION CHANNEL"/>
    <property type="match status" value="1"/>
</dbReference>
<reference evidence="7" key="1">
    <citation type="journal article" date="2014" name="Int. J. Syst. Evol. Microbiol.">
        <title>Complete genome sequence of Corynebacterium casei LMG S-19264T (=DSM 44701T), isolated from a smear-ripened cheese.</title>
        <authorList>
            <consortium name="US DOE Joint Genome Institute (JGI-PGF)"/>
            <person name="Walter F."/>
            <person name="Albersmeier A."/>
            <person name="Kalinowski J."/>
            <person name="Ruckert C."/>
        </authorList>
    </citation>
    <scope>NUCLEOTIDE SEQUENCE</scope>
    <source>
        <strain evidence="7">CGMCC 1.15254</strain>
    </source>
</reference>
<gene>
    <name evidence="7" type="ORF">GCM10011332_13480</name>
</gene>
<organism evidence="7 8">
    <name type="scientific">Terasakiella brassicae</name>
    <dbReference type="NCBI Taxonomy" id="1634917"/>
    <lineage>
        <taxon>Bacteria</taxon>
        <taxon>Pseudomonadati</taxon>
        <taxon>Pseudomonadota</taxon>
        <taxon>Alphaproteobacteria</taxon>
        <taxon>Rhodospirillales</taxon>
        <taxon>Terasakiellaceae</taxon>
        <taxon>Terasakiella</taxon>
    </lineage>
</organism>
<feature type="transmembrane region" description="Helical" evidence="5">
    <location>
        <begin position="51"/>
        <end position="69"/>
    </location>
</feature>
<feature type="domain" description="Mechanosensitive ion channel MscS" evidence="6">
    <location>
        <begin position="106"/>
        <end position="165"/>
    </location>
</feature>